<accession>A0A0E2BHN8</accession>
<name>A0A0E2BHN8_9LEPT</name>
<comment type="caution">
    <text evidence="1">The sequence shown here is derived from an EMBL/GenBank/DDBJ whole genome shotgun (WGS) entry which is preliminary data.</text>
</comment>
<evidence type="ECO:0000313" key="1">
    <source>
        <dbReference type="EMBL" id="EKO16785.1"/>
    </source>
</evidence>
<protein>
    <submittedName>
        <fullName evidence="1">Uncharacterized protein</fullName>
    </submittedName>
</protein>
<proteinExistence type="predicted"/>
<gene>
    <name evidence="1" type="ORF">LEP1GSC081_2619</name>
</gene>
<reference evidence="1 2" key="1">
    <citation type="submission" date="2012-10" db="EMBL/GenBank/DDBJ databases">
        <authorList>
            <person name="Harkins D.M."/>
            <person name="Durkin A.S."/>
            <person name="Brinkac L.M."/>
            <person name="Selengut J.D."/>
            <person name="Sanka R."/>
            <person name="DePew J."/>
            <person name="Purushe J."/>
            <person name="Peacock S.J."/>
            <person name="Thaipadungpanit J."/>
            <person name="Wuthiekanun V.W."/>
            <person name="Day N.P."/>
            <person name="Vinetz J.M."/>
            <person name="Sutton G.G."/>
            <person name="Nelson W.C."/>
            <person name="Fouts D.E."/>
        </authorList>
    </citation>
    <scope>NUCLEOTIDE SEQUENCE [LARGE SCALE GENOMIC DNA]</scope>
    <source>
        <strain evidence="1 2">H1</strain>
    </source>
</reference>
<dbReference type="EMBL" id="AHMY02000022">
    <property type="protein sequence ID" value="EKO16785.1"/>
    <property type="molecule type" value="Genomic_DNA"/>
</dbReference>
<organism evidence="1 2">
    <name type="scientific">Leptospira kirschneri str. H1</name>
    <dbReference type="NCBI Taxonomy" id="1049966"/>
    <lineage>
        <taxon>Bacteria</taxon>
        <taxon>Pseudomonadati</taxon>
        <taxon>Spirochaetota</taxon>
        <taxon>Spirochaetia</taxon>
        <taxon>Leptospirales</taxon>
        <taxon>Leptospiraceae</taxon>
        <taxon>Leptospira</taxon>
    </lineage>
</organism>
<sequence length="41" mass="5060">MNYTEVYFQFRDMFLKVYLSLLKIEDKTIINPSFLIRIVEK</sequence>
<dbReference type="Proteomes" id="UP000006253">
    <property type="component" value="Unassembled WGS sequence"/>
</dbReference>
<dbReference type="AlphaFoldDB" id="A0A0E2BHN8"/>
<evidence type="ECO:0000313" key="2">
    <source>
        <dbReference type="Proteomes" id="UP000006253"/>
    </source>
</evidence>